<evidence type="ECO:0000313" key="21">
    <source>
        <dbReference type="EMBL" id="KAJ1105979.1"/>
    </source>
</evidence>
<evidence type="ECO:0000256" key="20">
    <source>
        <dbReference type="ARBA" id="ARBA00047852"/>
    </source>
</evidence>
<keyword evidence="15" id="KW-0464">Manganese</keyword>
<dbReference type="AlphaFoldDB" id="A0AAV7MU38"/>
<evidence type="ECO:0000256" key="11">
    <source>
        <dbReference type="ARBA" id="ARBA00022989"/>
    </source>
</evidence>
<keyword evidence="14" id="KW-0325">Glycoprotein</keyword>
<comment type="similarity">
    <text evidence="4">Belongs to the glycosyltransferase 49 family.</text>
</comment>
<evidence type="ECO:0000256" key="4">
    <source>
        <dbReference type="ARBA" id="ARBA00008539"/>
    </source>
</evidence>
<evidence type="ECO:0000256" key="18">
    <source>
        <dbReference type="ARBA" id="ARBA00032181"/>
    </source>
</evidence>
<evidence type="ECO:0000256" key="1">
    <source>
        <dbReference type="ARBA" id="ARBA00001936"/>
    </source>
</evidence>
<comment type="subcellular location">
    <subcellularLocation>
        <location evidence="2">Golgi apparatus membrane</location>
        <topology evidence="2">Single-pass type II membrane protein</topology>
    </subcellularLocation>
</comment>
<evidence type="ECO:0000256" key="14">
    <source>
        <dbReference type="ARBA" id="ARBA00023180"/>
    </source>
</evidence>
<keyword evidence="11" id="KW-1133">Transmembrane helix</keyword>
<evidence type="ECO:0000256" key="17">
    <source>
        <dbReference type="ARBA" id="ARBA00032175"/>
    </source>
</evidence>
<dbReference type="InterPro" id="IPR043189">
    <property type="entry name" value="B4GAT1"/>
</dbReference>
<proteinExistence type="inferred from homology"/>
<dbReference type="Proteomes" id="UP001066276">
    <property type="component" value="Chromosome 9"/>
</dbReference>
<comment type="caution">
    <text evidence="21">The sequence shown here is derived from an EMBL/GenBank/DDBJ whole genome shotgun (WGS) entry which is preliminary data.</text>
</comment>
<evidence type="ECO:0000256" key="3">
    <source>
        <dbReference type="ARBA" id="ARBA00004922"/>
    </source>
</evidence>
<keyword evidence="12" id="KW-0333">Golgi apparatus</keyword>
<accession>A0AAV7MU38</accession>
<dbReference type="Pfam" id="PF13896">
    <property type="entry name" value="Glyco_transf_49"/>
    <property type="match status" value="1"/>
</dbReference>
<keyword evidence="22" id="KW-1185">Reference proteome</keyword>
<keyword evidence="7" id="KW-0808">Transferase</keyword>
<dbReference type="GO" id="GO:0035269">
    <property type="term" value="P:protein O-linked glycosylation via mannose"/>
    <property type="evidence" value="ECO:0007669"/>
    <property type="project" value="TreeGrafter"/>
</dbReference>
<evidence type="ECO:0000256" key="19">
    <source>
        <dbReference type="ARBA" id="ARBA00033291"/>
    </source>
</evidence>
<evidence type="ECO:0000256" key="7">
    <source>
        <dbReference type="ARBA" id="ARBA00022679"/>
    </source>
</evidence>
<gene>
    <name evidence="21" type="ORF">NDU88_003382</name>
</gene>
<keyword evidence="10" id="KW-0735">Signal-anchor</keyword>
<comment type="cofactor">
    <cofactor evidence="1">
        <name>Mn(2+)</name>
        <dbReference type="ChEBI" id="CHEBI:29035"/>
    </cofactor>
</comment>
<evidence type="ECO:0000256" key="16">
    <source>
        <dbReference type="ARBA" id="ARBA00030723"/>
    </source>
</evidence>
<keyword evidence="6" id="KW-0328">Glycosyltransferase</keyword>
<dbReference type="PANTHER" id="PTHR46420">
    <property type="entry name" value="BETA-1,4-GLUCURONYLTRANSFERASE 1"/>
    <property type="match status" value="1"/>
</dbReference>
<organism evidence="21 22">
    <name type="scientific">Pleurodeles waltl</name>
    <name type="common">Iberian ribbed newt</name>
    <dbReference type="NCBI Taxonomy" id="8319"/>
    <lineage>
        <taxon>Eukaryota</taxon>
        <taxon>Metazoa</taxon>
        <taxon>Chordata</taxon>
        <taxon>Craniata</taxon>
        <taxon>Vertebrata</taxon>
        <taxon>Euteleostomi</taxon>
        <taxon>Amphibia</taxon>
        <taxon>Batrachia</taxon>
        <taxon>Caudata</taxon>
        <taxon>Salamandroidea</taxon>
        <taxon>Salamandridae</taxon>
        <taxon>Pleurodelinae</taxon>
        <taxon>Pleurodeles</taxon>
    </lineage>
</organism>
<dbReference type="PANTHER" id="PTHR46420:SF1">
    <property type="entry name" value="BETA-1,4-GLUCURONYLTRANSFERASE 1"/>
    <property type="match status" value="1"/>
</dbReference>
<evidence type="ECO:0000256" key="6">
    <source>
        <dbReference type="ARBA" id="ARBA00022676"/>
    </source>
</evidence>
<comment type="catalytic activity">
    <reaction evidence="20">
        <text>3-O-[beta-D-Xyl-(1-&gt;4)-Rib-ol-P-Rib-ol-P-3-beta-D-GalNAc-(1-&gt;3)-beta-D-GlcNAc-(1-&gt;4)-(O-6-P-alpha-D-Man)]-Thr-[protein] + UDP-alpha-D-glucuronate = 3-O-[beta-D-GlcA-(1-&gt;3)-beta-D-Xyl-(1-&gt;4)-Rib-ol-P-Rib-ol-P-3-beta-D-GalNAc-(1-&gt;3)-beta-D-GlcNAc-(1-&gt;4)-(O-6-P-alpha-D-Man)]-Thr-[protein] + UDP + H(+)</text>
        <dbReference type="Rhea" id="RHEA:46860"/>
        <dbReference type="Rhea" id="RHEA-COMP:15023"/>
        <dbReference type="Rhea" id="RHEA-COMP:17482"/>
        <dbReference type="ChEBI" id="CHEBI:15378"/>
        <dbReference type="ChEBI" id="CHEBI:58052"/>
        <dbReference type="ChEBI" id="CHEBI:58223"/>
        <dbReference type="ChEBI" id="CHEBI:142405"/>
        <dbReference type="ChEBI" id="CHEBI:177336"/>
    </reaction>
</comment>
<dbReference type="GO" id="GO:0000139">
    <property type="term" value="C:Golgi membrane"/>
    <property type="evidence" value="ECO:0007669"/>
    <property type="project" value="UniProtKB-SubCell"/>
</dbReference>
<dbReference type="GO" id="GO:0046872">
    <property type="term" value="F:metal ion binding"/>
    <property type="evidence" value="ECO:0007669"/>
    <property type="project" value="UniProtKB-KW"/>
</dbReference>
<dbReference type="EMBL" id="JANPWB010000013">
    <property type="protein sequence ID" value="KAJ1105979.1"/>
    <property type="molecule type" value="Genomic_DNA"/>
</dbReference>
<evidence type="ECO:0000256" key="10">
    <source>
        <dbReference type="ARBA" id="ARBA00022968"/>
    </source>
</evidence>
<evidence type="ECO:0000256" key="9">
    <source>
        <dbReference type="ARBA" id="ARBA00022723"/>
    </source>
</evidence>
<evidence type="ECO:0000256" key="12">
    <source>
        <dbReference type="ARBA" id="ARBA00023034"/>
    </source>
</evidence>
<protein>
    <recommendedName>
        <fullName evidence="5">Beta-1,4-glucuronyltransferase 1</fullName>
    </recommendedName>
    <alternativeName>
        <fullName evidence="16">I-beta-1,3-N-acetylglucosaminyltransferase</fullName>
    </alternativeName>
    <alternativeName>
        <fullName evidence="19">N-acetyllactosaminide beta-1,3-N-acetylglucosaminyltransferase</fullName>
    </alternativeName>
    <alternativeName>
        <fullName evidence="17">Poly-N-acetyllactosamine extension enzyme</fullName>
    </alternativeName>
    <alternativeName>
        <fullName evidence="18">UDP-GlcNAc:betaGal beta-1,3-N-acetylglucosaminyltransferase 1</fullName>
    </alternativeName>
</protein>
<evidence type="ECO:0000256" key="13">
    <source>
        <dbReference type="ARBA" id="ARBA00023136"/>
    </source>
</evidence>
<keyword evidence="8" id="KW-0812">Transmembrane</keyword>
<evidence type="ECO:0000256" key="5">
    <source>
        <dbReference type="ARBA" id="ARBA00017962"/>
    </source>
</evidence>
<evidence type="ECO:0000256" key="15">
    <source>
        <dbReference type="ARBA" id="ARBA00023211"/>
    </source>
</evidence>
<dbReference type="GO" id="GO:0015020">
    <property type="term" value="F:glucuronosyltransferase activity"/>
    <property type="evidence" value="ECO:0007669"/>
    <property type="project" value="InterPro"/>
</dbReference>
<keyword evidence="13" id="KW-0472">Membrane</keyword>
<comment type="pathway">
    <text evidence="3">Protein modification; protein glycosylation.</text>
</comment>
<evidence type="ECO:0000256" key="2">
    <source>
        <dbReference type="ARBA" id="ARBA00004323"/>
    </source>
</evidence>
<sequence length="444" mass="50231">MQLPMKCSFFKVVLAALLLVAVLQLIYLSLLSGLHGRQQKFRFLELFEARKAEPPQHHWDQEKKSRLKLSLASGGILDSSGQYRLYKDLVKAGEEAVIEDGPAMGLWAAVAPLPPKEDLVLATHTTLNNLHNLRDLLARWRGPVSVALFAPGPEEVRFATMMIYVLATLCAPVREMVSFHLACHSGNLAIFPELEDRSEFARLKSCNDVFRKLADTGTKLRNYDMGANASYPNNLLRNLARGAAGSRYVLVIDMDMLPSEGLRLAFLSLVAGQPSTPEAEHTVYVVPAFEIRHTRRIPGAKAELLQLYQVGEIRPFYEELCPRCQAPTNYSKWLNLPTGNELQVAYEVEWRDPWEPFYISTSSVPPYDERFKQYGFNRISQACELHVAGYTFLVINNAFLVHKGFKVSGDFHAKKDAENQHNKVLFRQFKQELKTKYPSSGLRC</sequence>
<reference evidence="21" key="1">
    <citation type="journal article" date="2022" name="bioRxiv">
        <title>Sequencing and chromosome-scale assembly of the giantPleurodeles waltlgenome.</title>
        <authorList>
            <person name="Brown T."/>
            <person name="Elewa A."/>
            <person name="Iarovenko S."/>
            <person name="Subramanian E."/>
            <person name="Araus A.J."/>
            <person name="Petzold A."/>
            <person name="Susuki M."/>
            <person name="Suzuki K.-i.T."/>
            <person name="Hayashi T."/>
            <person name="Toyoda A."/>
            <person name="Oliveira C."/>
            <person name="Osipova E."/>
            <person name="Leigh N.D."/>
            <person name="Simon A."/>
            <person name="Yun M.H."/>
        </authorList>
    </citation>
    <scope>NUCLEOTIDE SEQUENCE</scope>
    <source>
        <strain evidence="21">20211129_DDA</strain>
        <tissue evidence="21">Liver</tissue>
    </source>
</reference>
<evidence type="ECO:0000256" key="8">
    <source>
        <dbReference type="ARBA" id="ARBA00022692"/>
    </source>
</evidence>
<evidence type="ECO:0000313" key="22">
    <source>
        <dbReference type="Proteomes" id="UP001066276"/>
    </source>
</evidence>
<keyword evidence="9" id="KW-0479">Metal-binding</keyword>
<name>A0AAV7MU38_PLEWA</name>